<dbReference type="EMBL" id="FPBH01000009">
    <property type="protein sequence ID" value="SFU09055.1"/>
    <property type="molecule type" value="Genomic_DNA"/>
</dbReference>
<evidence type="ECO:0000313" key="6">
    <source>
        <dbReference type="Proteomes" id="UP000198844"/>
    </source>
</evidence>
<protein>
    <submittedName>
        <fullName evidence="5">Fatty-acyl-CoA synthase</fullName>
    </submittedName>
</protein>
<dbReference type="Pfam" id="PF13193">
    <property type="entry name" value="AMP-binding_C"/>
    <property type="match status" value="1"/>
</dbReference>
<dbReference type="Proteomes" id="UP000198844">
    <property type="component" value="Unassembled WGS sequence"/>
</dbReference>
<dbReference type="PROSITE" id="PS00455">
    <property type="entry name" value="AMP_BINDING"/>
    <property type="match status" value="1"/>
</dbReference>
<dbReference type="GO" id="GO:0031956">
    <property type="term" value="F:medium-chain fatty acid-CoA ligase activity"/>
    <property type="evidence" value="ECO:0007669"/>
    <property type="project" value="TreeGrafter"/>
</dbReference>
<dbReference type="InterPro" id="IPR025110">
    <property type="entry name" value="AMP-bd_C"/>
</dbReference>
<dbReference type="Gene3D" id="3.40.50.12780">
    <property type="entry name" value="N-terminal domain of ligase-like"/>
    <property type="match status" value="1"/>
</dbReference>
<dbReference type="SUPFAM" id="SSF56801">
    <property type="entry name" value="Acetyl-CoA synthetase-like"/>
    <property type="match status" value="1"/>
</dbReference>
<evidence type="ECO:0000256" key="1">
    <source>
        <dbReference type="ARBA" id="ARBA00006432"/>
    </source>
</evidence>
<comment type="similarity">
    <text evidence="1">Belongs to the ATP-dependent AMP-binding enzyme family.</text>
</comment>
<dbReference type="PANTHER" id="PTHR43201:SF5">
    <property type="entry name" value="MEDIUM-CHAIN ACYL-COA LIGASE ACSF2, MITOCHONDRIAL"/>
    <property type="match status" value="1"/>
</dbReference>
<feature type="domain" description="AMP-dependent synthetase/ligase" evidence="3">
    <location>
        <begin position="30"/>
        <end position="394"/>
    </location>
</feature>
<evidence type="ECO:0000259" key="4">
    <source>
        <dbReference type="Pfam" id="PF13193"/>
    </source>
</evidence>
<dbReference type="InterPro" id="IPR045851">
    <property type="entry name" value="AMP-bd_C_sf"/>
</dbReference>
<feature type="domain" description="AMP-binding enzyme C-terminal" evidence="4">
    <location>
        <begin position="445"/>
        <end position="521"/>
    </location>
</feature>
<evidence type="ECO:0000256" key="2">
    <source>
        <dbReference type="ARBA" id="ARBA00022598"/>
    </source>
</evidence>
<accession>A0A1I7DBQ5</accession>
<dbReference type="InterPro" id="IPR000873">
    <property type="entry name" value="AMP-dep_synth/lig_dom"/>
</dbReference>
<dbReference type="GO" id="GO:0006631">
    <property type="term" value="P:fatty acid metabolic process"/>
    <property type="evidence" value="ECO:0007669"/>
    <property type="project" value="TreeGrafter"/>
</dbReference>
<reference evidence="5 6" key="1">
    <citation type="submission" date="2016-10" db="EMBL/GenBank/DDBJ databases">
        <authorList>
            <person name="de Groot N.N."/>
        </authorList>
    </citation>
    <scope>NUCLEOTIDE SEQUENCE [LARGE SCALE GENOMIC DNA]</scope>
    <source>
        <strain evidence="5 6">LMG 27731</strain>
    </source>
</reference>
<keyword evidence="2" id="KW-0436">Ligase</keyword>
<dbReference type="Pfam" id="PF00501">
    <property type="entry name" value="AMP-binding"/>
    <property type="match status" value="1"/>
</dbReference>
<dbReference type="Gene3D" id="3.30.300.30">
    <property type="match status" value="1"/>
</dbReference>
<evidence type="ECO:0000259" key="3">
    <source>
        <dbReference type="Pfam" id="PF00501"/>
    </source>
</evidence>
<dbReference type="AlphaFoldDB" id="A0A1I7DBQ5"/>
<sequence length="557" mass="61197">MPAEVKLDESYWPADRAPDLWETTLGDVLRDAARKVPDRTAFVEGNAATKATRRWTYRDLLSAAERVAFALLKRFAPGDRVAVWSPNSAEWILLQHGASLAGLVLVTVNPAYLADEVRHVLRSARAAGVFFTAAYRNTDQRAIIDAIAPSLPHLREMICFDDWAQFCEAGDTPVELPRVRPTDMVQIQFTSGTTGFPKGACLHHRGLVNASRFASLRANFPEGGVWVSAMPLFHVGGCAGSQLGAFTRLGTFVMLTQFDAAFMLELIAAERGNHIHAVPTMVIALMEHPSRPRLDLTSLKVIMSGGTPVPAPLVVKVMQTFDCRFTITFGQTELNGVICQTFPDDTPERQAETIGRPAPQMEVKIADPQTGATLPLGQTGEIWARGYQSMLGYFDMHEASKSTLREDGWLRTGDQARMDEHGYLRITGRLKDSIIRGGENIYPKEIEDVLWTHEAIAQVAVVGAPDSKWGEIVAAVVRFKADVPKPTADDLHAFCRARLAAYKTPALWFFVDEFPATSSGKIQKYRLREQIAAGDLVSEPRVASQTAVPSVAKVSIA</sequence>
<organism evidence="5 6">
    <name type="scientific">Paraburkholderia aspalathi</name>
    <dbReference type="NCBI Taxonomy" id="1324617"/>
    <lineage>
        <taxon>Bacteria</taxon>
        <taxon>Pseudomonadati</taxon>
        <taxon>Pseudomonadota</taxon>
        <taxon>Betaproteobacteria</taxon>
        <taxon>Burkholderiales</taxon>
        <taxon>Burkholderiaceae</taxon>
        <taxon>Paraburkholderia</taxon>
    </lineage>
</organism>
<name>A0A1I7DBQ5_9BURK</name>
<dbReference type="RefSeq" id="WP_208620665.1">
    <property type="nucleotide sequence ID" value="NZ_FPBH01000009.1"/>
</dbReference>
<dbReference type="InterPro" id="IPR020845">
    <property type="entry name" value="AMP-binding_CS"/>
</dbReference>
<dbReference type="InterPro" id="IPR042099">
    <property type="entry name" value="ANL_N_sf"/>
</dbReference>
<evidence type="ECO:0000313" key="5">
    <source>
        <dbReference type="EMBL" id="SFU09055.1"/>
    </source>
</evidence>
<dbReference type="PANTHER" id="PTHR43201">
    <property type="entry name" value="ACYL-COA SYNTHETASE"/>
    <property type="match status" value="1"/>
</dbReference>
<proteinExistence type="inferred from homology"/>
<dbReference type="FunFam" id="3.30.300.30:FF:000008">
    <property type="entry name" value="2,3-dihydroxybenzoate-AMP ligase"/>
    <property type="match status" value="1"/>
</dbReference>
<gene>
    <name evidence="5" type="ORF">SAMN05192563_1009126</name>
</gene>